<dbReference type="AlphaFoldDB" id="A0A0V8JEG3"/>
<dbReference type="OrthoDB" id="291334at2"/>
<dbReference type="InterPro" id="IPR019268">
    <property type="entry name" value="DUF2278"/>
</dbReference>
<organism evidence="1 2">
    <name type="scientific">Fictibacillus enclensis</name>
    <dbReference type="NCBI Taxonomy" id="1017270"/>
    <lineage>
        <taxon>Bacteria</taxon>
        <taxon>Bacillati</taxon>
        <taxon>Bacillota</taxon>
        <taxon>Bacilli</taxon>
        <taxon>Bacillales</taxon>
        <taxon>Fictibacillaceae</taxon>
        <taxon>Fictibacillus</taxon>
    </lineage>
</organism>
<dbReference type="Proteomes" id="UP000054099">
    <property type="component" value="Unassembled WGS sequence"/>
</dbReference>
<dbReference type="Pfam" id="PF10042">
    <property type="entry name" value="DUF2278"/>
    <property type="match status" value="1"/>
</dbReference>
<accession>A0A0V8JEG3</accession>
<protein>
    <recommendedName>
        <fullName evidence="3">DUF2278 domain-containing protein</fullName>
    </recommendedName>
</protein>
<evidence type="ECO:0000313" key="2">
    <source>
        <dbReference type="Proteomes" id="UP000054099"/>
    </source>
</evidence>
<keyword evidence="2" id="KW-1185">Reference proteome</keyword>
<proteinExistence type="predicted"/>
<comment type="caution">
    <text evidence="1">The sequence shown here is derived from an EMBL/GenBank/DDBJ whole genome shotgun (WGS) entry which is preliminary data.</text>
</comment>
<gene>
    <name evidence="1" type="ORF">AS030_08160</name>
</gene>
<reference evidence="1 2" key="1">
    <citation type="journal article" date="2014" name="Antonie Van Leeuwenhoek">
        <title>Fictibacillus enclensis sp. nov., isolated from marine sediment.</title>
        <authorList>
            <person name="Dastager S.G."/>
            <person name="Mawlankar R."/>
            <person name="Srinivasan K."/>
            <person name="Tang S.K."/>
            <person name="Lee J.C."/>
            <person name="Ramana V.V."/>
            <person name="Shouche Y.S."/>
        </authorList>
    </citation>
    <scope>NUCLEOTIDE SEQUENCE [LARGE SCALE GENOMIC DNA]</scope>
    <source>
        <strain evidence="1 2">NIO-1003</strain>
    </source>
</reference>
<dbReference type="EMBL" id="LNQN01000001">
    <property type="protein sequence ID" value="KSU85459.1"/>
    <property type="molecule type" value="Genomic_DNA"/>
</dbReference>
<evidence type="ECO:0000313" key="1">
    <source>
        <dbReference type="EMBL" id="KSU85459.1"/>
    </source>
</evidence>
<sequence>MSLNNYGVLKGKVLDSKHGSDASPHYQILVEGEEQTKYRVAVNIKSQSYPSEVLYLVSDQFQSEDLAALPNLPAGFMDIKNNHPDIALDFIRGNLFDPKKMVPLPADVEGPDNDLNEKLSFYIEKAQQEKAVLYAFGQRWGPENNKPDQYFGFTPGNGIHDIHMNQGNVGQWKRDNGTWQDGGLLLYFEESNSWVGTFLAFQSQSWCTDDQGNAVLPVEKCNYLNYDQANRKAKQ</sequence>
<evidence type="ECO:0008006" key="3">
    <source>
        <dbReference type="Google" id="ProtNLM"/>
    </source>
</evidence>
<dbReference type="RefSeq" id="WP_061970354.1">
    <property type="nucleotide sequence ID" value="NZ_FMAV01000001.1"/>
</dbReference>
<name>A0A0V8JEG3_9BACL</name>